<proteinExistence type="predicted"/>
<keyword evidence="3" id="KW-1185">Reference proteome</keyword>
<feature type="domain" description="HTH cro/C1-type" evidence="1">
    <location>
        <begin position="37"/>
        <end position="92"/>
    </location>
</feature>
<dbReference type="GO" id="GO:0003677">
    <property type="term" value="F:DNA binding"/>
    <property type="evidence" value="ECO:0007669"/>
    <property type="project" value="UniProtKB-KW"/>
</dbReference>
<sequence>MSYINSKELIFSIANGYHFLGSEVIPLNIGEAVKERILELCQEQNISINKLCNMSGVTQSTVNNIISGRNRSATVSTIKKLCDGLGITIEEFFHSDLFKDLEQELK</sequence>
<dbReference type="EMBL" id="ACBY02000023">
    <property type="protein sequence ID" value="EFB76238.1"/>
    <property type="molecule type" value="Genomic_DNA"/>
</dbReference>
<protein>
    <submittedName>
        <fullName evidence="2">DNA-binding helix-turn-helix protein</fullName>
    </submittedName>
</protein>
<dbReference type="SMART" id="SM00530">
    <property type="entry name" value="HTH_XRE"/>
    <property type="match status" value="1"/>
</dbReference>
<dbReference type="Gene3D" id="1.10.260.40">
    <property type="entry name" value="lambda repressor-like DNA-binding domains"/>
    <property type="match status" value="1"/>
</dbReference>
<accession>D1PNV3</accession>
<dbReference type="PROSITE" id="PS50943">
    <property type="entry name" value="HTH_CROC1"/>
    <property type="match status" value="1"/>
</dbReference>
<evidence type="ECO:0000313" key="2">
    <source>
        <dbReference type="EMBL" id="EFB76238.1"/>
    </source>
</evidence>
<reference evidence="2" key="1">
    <citation type="submission" date="2009-12" db="EMBL/GenBank/DDBJ databases">
        <authorList>
            <person name="Weinstock G."/>
            <person name="Sodergren E."/>
            <person name="Clifton S."/>
            <person name="Fulton L."/>
            <person name="Fulton B."/>
            <person name="Courtney L."/>
            <person name="Fronick C."/>
            <person name="Harrison M."/>
            <person name="Strong C."/>
            <person name="Farmer C."/>
            <person name="Delahaunty K."/>
            <person name="Markovic C."/>
            <person name="Hall O."/>
            <person name="Minx P."/>
            <person name="Tomlinson C."/>
            <person name="Mitreva M."/>
            <person name="Nelson J."/>
            <person name="Hou S."/>
            <person name="Wollam A."/>
            <person name="Pepin K.H."/>
            <person name="Johnson M."/>
            <person name="Bhonagiri V."/>
            <person name="Nash W.E."/>
            <person name="Warren W."/>
            <person name="Chinwalla A."/>
            <person name="Mardis E.R."/>
            <person name="Wilson R.K."/>
        </authorList>
    </citation>
    <scope>NUCLEOTIDE SEQUENCE [LARGE SCALE GENOMIC DNA]</scope>
    <source>
        <strain evidence="2">DSM 15176</strain>
    </source>
</reference>
<evidence type="ECO:0000259" key="1">
    <source>
        <dbReference type="PROSITE" id="PS50943"/>
    </source>
</evidence>
<name>D1PNV3_9FIRM</name>
<dbReference type="eggNOG" id="COG3655">
    <property type="taxonomic scope" value="Bacteria"/>
</dbReference>
<dbReference type="InterPro" id="IPR010982">
    <property type="entry name" value="Lambda_DNA-bd_dom_sf"/>
</dbReference>
<evidence type="ECO:0000313" key="3">
    <source>
        <dbReference type="Proteomes" id="UP000003438"/>
    </source>
</evidence>
<gene>
    <name evidence="2" type="ORF">SUBVAR_06024</name>
</gene>
<dbReference type="SUPFAM" id="SSF47413">
    <property type="entry name" value="lambda repressor-like DNA-binding domains"/>
    <property type="match status" value="1"/>
</dbReference>
<dbReference type="HOGENOM" id="CLU_2221848_0_0_9"/>
<dbReference type="InterPro" id="IPR001387">
    <property type="entry name" value="Cro/C1-type_HTH"/>
</dbReference>
<dbReference type="Pfam" id="PF01381">
    <property type="entry name" value="HTH_3"/>
    <property type="match status" value="1"/>
</dbReference>
<dbReference type="Proteomes" id="UP000003438">
    <property type="component" value="Unassembled WGS sequence"/>
</dbReference>
<dbReference type="STRING" id="411471.SUBVAR_06024"/>
<dbReference type="CDD" id="cd00093">
    <property type="entry name" value="HTH_XRE"/>
    <property type="match status" value="1"/>
</dbReference>
<comment type="caution">
    <text evidence="2">The sequence shown here is derived from an EMBL/GenBank/DDBJ whole genome shotgun (WGS) entry which is preliminary data.</text>
</comment>
<dbReference type="AlphaFoldDB" id="D1PNV3"/>
<organism evidence="2 3">
    <name type="scientific">Subdoligranulum variabile DSM 15176</name>
    <dbReference type="NCBI Taxonomy" id="411471"/>
    <lineage>
        <taxon>Bacteria</taxon>
        <taxon>Bacillati</taxon>
        <taxon>Bacillota</taxon>
        <taxon>Clostridia</taxon>
        <taxon>Eubacteriales</taxon>
        <taxon>Oscillospiraceae</taxon>
        <taxon>Subdoligranulum</taxon>
    </lineage>
</organism>
<keyword evidence="2" id="KW-0238">DNA-binding</keyword>